<feature type="region of interest" description="Disordered" evidence="1">
    <location>
        <begin position="44"/>
        <end position="78"/>
    </location>
</feature>
<feature type="compositionally biased region" description="Basic residues" evidence="1">
    <location>
        <begin position="48"/>
        <end position="68"/>
    </location>
</feature>
<evidence type="ECO:0000313" key="2">
    <source>
        <dbReference type="EMBL" id="NNV55890.1"/>
    </source>
</evidence>
<accession>A0A8J8FD59</accession>
<dbReference type="Proteomes" id="UP000598971">
    <property type="component" value="Unassembled WGS sequence"/>
</dbReference>
<dbReference type="EMBL" id="WHPF01000006">
    <property type="protein sequence ID" value="NNV55890.1"/>
    <property type="molecule type" value="Genomic_DNA"/>
</dbReference>
<protein>
    <submittedName>
        <fullName evidence="2">Uncharacterized protein</fullName>
    </submittedName>
</protein>
<evidence type="ECO:0000313" key="3">
    <source>
        <dbReference type="Proteomes" id="UP000598971"/>
    </source>
</evidence>
<sequence>MPQKFNDNDLLTCYQAVEKGIKRVQLMEMFNITWEQTLEMYHQATLKHGPRSKQKPLKKPPAGKRHQPPPKQEKVYHRPFVRIKGQYSNRSPYGIASPGIN</sequence>
<comment type="caution">
    <text evidence="2">The sequence shown here is derived from an EMBL/GenBank/DDBJ whole genome shotgun (WGS) entry which is preliminary data.</text>
</comment>
<organism evidence="2 3">
    <name type="scientific">Limnovirga soli</name>
    <dbReference type="NCBI Taxonomy" id="2656915"/>
    <lineage>
        <taxon>Bacteria</taxon>
        <taxon>Pseudomonadati</taxon>
        <taxon>Bacteroidota</taxon>
        <taxon>Chitinophagia</taxon>
        <taxon>Chitinophagales</taxon>
        <taxon>Chitinophagaceae</taxon>
        <taxon>Limnovirga</taxon>
    </lineage>
</organism>
<reference evidence="2" key="1">
    <citation type="submission" date="2019-10" db="EMBL/GenBank/DDBJ databases">
        <title>Draft genome sequence of Panacibacter sp. KCS-6.</title>
        <authorList>
            <person name="Yim K.J."/>
        </authorList>
    </citation>
    <scope>NUCLEOTIDE SEQUENCE</scope>
    <source>
        <strain evidence="2">KCS-6</strain>
    </source>
</reference>
<proteinExistence type="predicted"/>
<gene>
    <name evidence="2" type="ORF">GD597_10505</name>
</gene>
<name>A0A8J8FD59_9BACT</name>
<evidence type="ECO:0000256" key="1">
    <source>
        <dbReference type="SAM" id="MobiDB-lite"/>
    </source>
</evidence>
<dbReference type="AlphaFoldDB" id="A0A8J8FD59"/>
<keyword evidence="3" id="KW-1185">Reference proteome</keyword>
<dbReference type="RefSeq" id="WP_171607819.1">
    <property type="nucleotide sequence ID" value="NZ_WHPF01000006.1"/>
</dbReference>